<dbReference type="InterPro" id="IPR036322">
    <property type="entry name" value="WD40_repeat_dom_sf"/>
</dbReference>
<dbReference type="Pfam" id="PF17122">
    <property type="entry name" value="zf-C3H2C3"/>
    <property type="match status" value="1"/>
</dbReference>
<evidence type="ECO:0000256" key="12">
    <source>
        <dbReference type="SAM" id="MobiDB-lite"/>
    </source>
</evidence>
<evidence type="ECO:0000259" key="13">
    <source>
        <dbReference type="Pfam" id="PF17122"/>
    </source>
</evidence>
<dbReference type="CDD" id="cd16688">
    <property type="entry name" value="RING-H2_Vps11"/>
    <property type="match status" value="1"/>
</dbReference>
<dbReference type="Pfam" id="PF23341">
    <property type="entry name" value="PEP5_VPS11_N"/>
    <property type="match status" value="1"/>
</dbReference>
<dbReference type="GO" id="GO:0030897">
    <property type="term" value="C:HOPS complex"/>
    <property type="evidence" value="ECO:0007669"/>
    <property type="project" value="UniProtKB-UniRule"/>
</dbReference>
<dbReference type="GO" id="GO:0000329">
    <property type="term" value="C:fungal-type vacuole membrane"/>
    <property type="evidence" value="ECO:0007669"/>
    <property type="project" value="UniProtKB-UniRule"/>
</dbReference>
<feature type="domain" description="PEP5/VPS11 N-terminal" evidence="14">
    <location>
        <begin position="15"/>
        <end position="386"/>
    </location>
</feature>
<dbReference type="GO" id="GO:0048284">
    <property type="term" value="P:organelle fusion"/>
    <property type="evidence" value="ECO:0007669"/>
    <property type="project" value="TreeGrafter"/>
</dbReference>
<comment type="similarity">
    <text evidence="1 9">Belongs to the VPS11 family.</text>
</comment>
<protein>
    <recommendedName>
        <fullName evidence="9">E3 ubiquitin-protein ligase PEP5</fullName>
        <ecNumber evidence="9">2.3.2.27</ecNumber>
    </recommendedName>
</protein>
<dbReference type="AlphaFoldDB" id="A0A9Q3BMM5"/>
<evidence type="ECO:0000256" key="10">
    <source>
        <dbReference type="PROSITE-ProRule" id="PRU01006"/>
    </source>
</evidence>
<sequence>MGDNKNVLNGSTPTWRHFNFFNSYPVQSTTDLALPPKSLSQPQSISNVSSAFGSCLIAHFDGRISLIDHNFHSICSWSAFPGGRTLFARSTKINRFIISIGEELNDSHPTLKIWKLAQEQNHALIPQLLAHSKIQTSNRPHPVTAFASTPTLSHLAIGLADGTLLLYRHLDQALIASAASLHSNKLPPPLSKPKIIYSSSEPITGLAFRSPNLDLTQPYVSNSTSPELIPKLPASYRHTCLFIVTTSKVLCYFASGRGTGVGSEPVVMDDLGGSVGCSELTESGNLILADESALYVYGPEGREACLAYEGPKAKLLSWGNYLLISSPPISTGPKADLEQSRLVVFDLHNRFIAYSAQVPGSVQHVWAEWGDLFILTRSGEATRLVERPLADKLLILYDKDMYILAINVAKSSGADSNELAEIHRRFGDYLYQKSDFEGAVQEYILTIGTIQPSFVIRKFLDAQRISNLTSYLQELHAQGVANTDHTTLLLNCYTKLKDHAKLDDFIKANERTSTDNGGQLPFDLETAIRVCRQAGYYEHALYLAKQYSQDEDYLRIQIEDRGEWLDALRYMRALGFAGAEANLLRYGKPLLANLPEETTDLMIDVCCGTKLEREDLSNDFQKLSSDGADRSPYRVYQSAYVSSNSSVTRAEKPRDGAVAATIEAGHTVVKELPQLRQFFAFFIDQPQCFIRFLETVAERRWSEKMVEEEIEGDLPESSIGVSSNSKPPNRDSSLSRNDQADVITCDDNSAEDREAVWGTLLELYLQSATDSGEESIRMKKRALGLLKWGASGTKLRYEPTQALIVCLTHDFLPGIVLMYERLGMIEDIVRFWIDQADDVEHSRDARREIFKTLDKYGEDYPELYPIVLRYLASSNGQESMADVDRESQDDGLENVLEEIERRKVLSPIEVIEILSKPGSVACIGTIKNYLLRQVIDEQRRIESDQALINSYRKENEKKEKEIKELCEEPQVFQMSKCSNCLGSLDLPAVHFMCKHSFHQRCLGDQNWCTKCDRKGENEVMREMMSRMKRTKELMKIDEEKSHGVKNPRADKVISSEHEMFVEEVIEADEPFDHIASAFSKGYL</sequence>
<keyword evidence="9" id="KW-0926">Vacuole</keyword>
<dbReference type="PIRSF" id="PIRSF007860">
    <property type="entry name" value="VPS11"/>
    <property type="match status" value="1"/>
</dbReference>
<dbReference type="OrthoDB" id="26184at2759"/>
<dbReference type="GO" id="GO:0030674">
    <property type="term" value="F:protein-macromolecule adaptor activity"/>
    <property type="evidence" value="ECO:0007669"/>
    <property type="project" value="TreeGrafter"/>
</dbReference>
<evidence type="ECO:0000256" key="11">
    <source>
        <dbReference type="SAM" id="Coils"/>
    </source>
</evidence>
<dbReference type="InterPro" id="IPR057308">
    <property type="entry name" value="CHCR_PEP5_VPS11"/>
</dbReference>
<name>A0A9Q3BMM5_9BASI</name>
<evidence type="ECO:0000256" key="2">
    <source>
        <dbReference type="ARBA" id="ARBA00022448"/>
    </source>
</evidence>
<keyword evidence="9" id="KW-0808">Transferase</keyword>
<keyword evidence="3" id="KW-0479">Metal-binding</keyword>
<dbReference type="GO" id="GO:0033263">
    <property type="term" value="C:CORVET complex"/>
    <property type="evidence" value="ECO:0007669"/>
    <property type="project" value="UniProtKB-UniRule"/>
</dbReference>
<dbReference type="GO" id="GO:0006886">
    <property type="term" value="P:intracellular protein transport"/>
    <property type="evidence" value="ECO:0007669"/>
    <property type="project" value="UniProtKB-UniRule"/>
</dbReference>
<dbReference type="GO" id="GO:0006904">
    <property type="term" value="P:vesicle docking involved in exocytosis"/>
    <property type="evidence" value="ECO:0007669"/>
    <property type="project" value="TreeGrafter"/>
</dbReference>
<keyword evidence="5" id="KW-0862">Zinc</keyword>
<comment type="subcellular location">
    <subcellularLocation>
        <location evidence="8">Endomembrane system</location>
        <topology evidence="8">Peripheral membrane protein</topology>
        <orientation evidence="8">Cytoplasmic side</orientation>
    </subcellularLocation>
    <subcellularLocation>
        <location evidence="9">Vacuole membrane</location>
        <topology evidence="9">Peripheral membrane protein</topology>
        <orientation evidence="9">Cytoplasmic side</orientation>
    </subcellularLocation>
</comment>
<comment type="subunit">
    <text evidence="9">Component of the homotypic vacuole fusion and vacuole protein sorting (HOPS) complex. Component of the class C core vacuole/endosome tethering (CORVET) complex.</text>
</comment>
<dbReference type="EMBL" id="AVOT02001696">
    <property type="protein sequence ID" value="MBW0467840.1"/>
    <property type="molecule type" value="Genomic_DNA"/>
</dbReference>
<evidence type="ECO:0000256" key="3">
    <source>
        <dbReference type="ARBA" id="ARBA00022723"/>
    </source>
</evidence>
<feature type="coiled-coil region" evidence="11">
    <location>
        <begin position="941"/>
        <end position="968"/>
    </location>
</feature>
<dbReference type="InterPro" id="IPR057307">
    <property type="entry name" value="PEP5_VPS11_N"/>
</dbReference>
<evidence type="ECO:0000256" key="6">
    <source>
        <dbReference type="ARBA" id="ARBA00022927"/>
    </source>
</evidence>
<dbReference type="PANTHER" id="PTHR23323:SF24">
    <property type="entry name" value="VACUOLAR PROTEIN SORTING-ASSOCIATED PROTEIN 11 HOMOLOG"/>
    <property type="match status" value="1"/>
</dbReference>
<evidence type="ECO:0000256" key="4">
    <source>
        <dbReference type="ARBA" id="ARBA00022771"/>
    </source>
</evidence>
<feature type="domain" description="RING-type" evidence="13">
    <location>
        <begin position="977"/>
        <end position="1011"/>
    </location>
</feature>
<dbReference type="GO" id="GO:0061630">
    <property type="term" value="F:ubiquitin protein ligase activity"/>
    <property type="evidence" value="ECO:0007669"/>
    <property type="project" value="UniProtKB-EC"/>
</dbReference>
<gene>
    <name evidence="15" type="ORF">O181_007555</name>
</gene>
<organism evidence="15 16">
    <name type="scientific">Austropuccinia psidii MF-1</name>
    <dbReference type="NCBI Taxonomy" id="1389203"/>
    <lineage>
        <taxon>Eukaryota</taxon>
        <taxon>Fungi</taxon>
        <taxon>Dikarya</taxon>
        <taxon>Basidiomycota</taxon>
        <taxon>Pucciniomycotina</taxon>
        <taxon>Pucciniomycetes</taxon>
        <taxon>Pucciniales</taxon>
        <taxon>Sphaerophragmiaceae</taxon>
        <taxon>Austropuccinia</taxon>
    </lineage>
</organism>
<dbReference type="InterPro" id="IPR011990">
    <property type="entry name" value="TPR-like_helical_dom_sf"/>
</dbReference>
<dbReference type="PROSITE" id="PS50236">
    <property type="entry name" value="CHCR"/>
    <property type="match status" value="1"/>
</dbReference>
<dbReference type="GO" id="GO:0008270">
    <property type="term" value="F:zinc ion binding"/>
    <property type="evidence" value="ECO:0007669"/>
    <property type="project" value="UniProtKB-KW"/>
</dbReference>
<keyword evidence="11" id="KW-0175">Coiled coil</keyword>
<dbReference type="InterPro" id="IPR016528">
    <property type="entry name" value="VPS11"/>
</dbReference>
<keyword evidence="16" id="KW-1185">Reference proteome</keyword>
<dbReference type="PANTHER" id="PTHR23323">
    <property type="entry name" value="VACUOLAR PROTEIN SORTING-ASSOCIATED PROTEIN"/>
    <property type="match status" value="1"/>
</dbReference>
<evidence type="ECO:0000256" key="8">
    <source>
        <dbReference type="ARBA" id="ARBA00029433"/>
    </source>
</evidence>
<feature type="repeat" description="CHCR" evidence="10">
    <location>
        <begin position="443"/>
        <end position="599"/>
    </location>
</feature>
<comment type="caution">
    <text evidence="15">The sequence shown here is derived from an EMBL/GenBank/DDBJ whole genome shotgun (WGS) entry which is preliminary data.</text>
</comment>
<keyword evidence="4" id="KW-0863">Zinc-finger</keyword>
<evidence type="ECO:0000259" key="14">
    <source>
        <dbReference type="Pfam" id="PF23341"/>
    </source>
</evidence>
<evidence type="ECO:0000256" key="1">
    <source>
        <dbReference type="ARBA" id="ARBA00007070"/>
    </source>
</evidence>
<keyword evidence="9" id="KW-0833">Ubl conjugation pathway</keyword>
<keyword evidence="2 9" id="KW-0813">Transport</keyword>
<reference evidence="15" key="1">
    <citation type="submission" date="2021-03" db="EMBL/GenBank/DDBJ databases">
        <title>Draft genome sequence of rust myrtle Austropuccinia psidii MF-1, a brazilian biotype.</title>
        <authorList>
            <person name="Quecine M.C."/>
            <person name="Pachon D.M.R."/>
            <person name="Bonatelli M.L."/>
            <person name="Correr F.H."/>
            <person name="Franceschini L.M."/>
            <person name="Leite T.F."/>
            <person name="Margarido G.R.A."/>
            <person name="Almeida C.A."/>
            <person name="Ferrarezi J.A."/>
            <person name="Labate C.A."/>
        </authorList>
    </citation>
    <scope>NUCLEOTIDE SEQUENCE</scope>
    <source>
        <strain evidence="15">MF-1</strain>
    </source>
</reference>
<evidence type="ECO:0000313" key="15">
    <source>
        <dbReference type="EMBL" id="MBW0467840.1"/>
    </source>
</evidence>
<dbReference type="Pfam" id="PF23356">
    <property type="entry name" value="TPR_PEP5_VPS11"/>
    <property type="match status" value="2"/>
</dbReference>
<comment type="catalytic activity">
    <reaction evidence="9">
        <text>S-ubiquitinyl-[E2 ubiquitin-conjugating enzyme]-L-cysteine + [acceptor protein]-L-lysine = [E2 ubiquitin-conjugating enzyme]-L-cysteine + N(6)-ubiquitinyl-[acceptor protein]-L-lysine.</text>
        <dbReference type="EC" id="2.3.2.27"/>
    </reaction>
</comment>
<dbReference type="GO" id="GO:0007033">
    <property type="term" value="P:vacuole organization"/>
    <property type="evidence" value="ECO:0007669"/>
    <property type="project" value="TreeGrafter"/>
</dbReference>
<dbReference type="InterPro" id="IPR001841">
    <property type="entry name" value="Znf_RING"/>
</dbReference>
<accession>A0A9Q3BMM5</accession>
<dbReference type="FunFam" id="1.25.40.10:FF:000903">
    <property type="entry name" value="E3 ubiquitin-protein ligase PEP5"/>
    <property type="match status" value="1"/>
</dbReference>
<evidence type="ECO:0000313" key="16">
    <source>
        <dbReference type="Proteomes" id="UP000765509"/>
    </source>
</evidence>
<keyword evidence="6 9" id="KW-0653">Protein transport</keyword>
<dbReference type="GO" id="GO:0007032">
    <property type="term" value="P:endosome organization"/>
    <property type="evidence" value="ECO:0007669"/>
    <property type="project" value="TreeGrafter"/>
</dbReference>
<feature type="compositionally biased region" description="Polar residues" evidence="12">
    <location>
        <begin position="719"/>
        <end position="737"/>
    </location>
</feature>
<dbReference type="InterPro" id="IPR000547">
    <property type="entry name" value="Clathrin_H-chain/VPS_repeat"/>
</dbReference>
<dbReference type="Gene3D" id="1.25.40.10">
    <property type="entry name" value="Tetratricopeptide repeat domain"/>
    <property type="match status" value="1"/>
</dbReference>
<evidence type="ECO:0000256" key="5">
    <source>
        <dbReference type="ARBA" id="ARBA00022833"/>
    </source>
</evidence>
<keyword evidence="7 9" id="KW-0472">Membrane</keyword>
<evidence type="ECO:0000256" key="9">
    <source>
        <dbReference type="PIRNR" id="PIRNR007860"/>
    </source>
</evidence>
<dbReference type="EC" id="2.3.2.27" evidence="9"/>
<dbReference type="SUPFAM" id="SSF50978">
    <property type="entry name" value="WD40 repeat-like"/>
    <property type="match status" value="1"/>
</dbReference>
<proteinExistence type="inferred from homology"/>
<dbReference type="Proteomes" id="UP000765509">
    <property type="component" value="Unassembled WGS sequence"/>
</dbReference>
<evidence type="ECO:0000256" key="7">
    <source>
        <dbReference type="ARBA" id="ARBA00023136"/>
    </source>
</evidence>
<feature type="region of interest" description="Disordered" evidence="12">
    <location>
        <begin position="712"/>
        <end position="740"/>
    </location>
</feature>